<name>A0A2K8KV22_MARES</name>
<dbReference type="InterPro" id="IPR001789">
    <property type="entry name" value="Sig_transdc_resp-reg_receiver"/>
</dbReference>
<dbReference type="PROSITE" id="PS50110">
    <property type="entry name" value="RESPONSE_REGULATORY"/>
    <property type="match status" value="1"/>
</dbReference>
<evidence type="ECO:0000259" key="2">
    <source>
        <dbReference type="PROSITE" id="PS50110"/>
    </source>
</evidence>
<keyword evidence="1" id="KW-0597">Phosphoprotein</keyword>
<dbReference type="RefSeq" id="WP_100276549.1">
    <property type="nucleotide sequence ID" value="NZ_CP018799.1"/>
</dbReference>
<dbReference type="PANTHER" id="PTHR43228">
    <property type="entry name" value="TWO-COMPONENT RESPONSE REGULATOR"/>
    <property type="match status" value="1"/>
</dbReference>
<gene>
    <name evidence="3" type="ORF">Ga0123461_0100</name>
</gene>
<feature type="modified residue" description="4-aspartylphosphate" evidence="1">
    <location>
        <position position="52"/>
    </location>
</feature>
<dbReference type="Pfam" id="PF00072">
    <property type="entry name" value="Response_reg"/>
    <property type="match status" value="1"/>
</dbReference>
<dbReference type="InterPro" id="IPR011006">
    <property type="entry name" value="CheY-like_superfamily"/>
</dbReference>
<dbReference type="Gene3D" id="3.40.50.2300">
    <property type="match status" value="1"/>
</dbReference>
<dbReference type="PANTHER" id="PTHR43228:SF1">
    <property type="entry name" value="TWO-COMPONENT RESPONSE REGULATOR ARR22"/>
    <property type="match status" value="1"/>
</dbReference>
<dbReference type="EMBL" id="CP018799">
    <property type="protein sequence ID" value="ATX78553.1"/>
    <property type="molecule type" value="Genomic_DNA"/>
</dbReference>
<proteinExistence type="predicted"/>
<evidence type="ECO:0000313" key="3">
    <source>
        <dbReference type="EMBL" id="ATX78553.1"/>
    </source>
</evidence>
<dbReference type="GO" id="GO:0000160">
    <property type="term" value="P:phosphorelay signal transduction system"/>
    <property type="evidence" value="ECO:0007669"/>
    <property type="project" value="InterPro"/>
</dbReference>
<sequence>MRALVVDDSKAMRMIIGRTVKGLGYEVAEGCNGLEALERLKDSGPFDVALVDWNMPEMNGYEFICAVRADAVYSDMKIVMVTTEAEMSQVIKALEAGANEYIMKPFTKEMIQEKLQMLGLD</sequence>
<feature type="domain" description="Response regulatory" evidence="2">
    <location>
        <begin position="2"/>
        <end position="119"/>
    </location>
</feature>
<evidence type="ECO:0000256" key="1">
    <source>
        <dbReference type="PROSITE-ProRule" id="PRU00169"/>
    </source>
</evidence>
<dbReference type="Proteomes" id="UP000231701">
    <property type="component" value="Chromosome"/>
</dbReference>
<dbReference type="InterPro" id="IPR052048">
    <property type="entry name" value="ST_Response_Regulator"/>
</dbReference>
<dbReference type="OrthoDB" id="9801101at2"/>
<accession>A0A2K8KV22</accession>
<evidence type="ECO:0000313" key="4">
    <source>
        <dbReference type="Proteomes" id="UP000231701"/>
    </source>
</evidence>
<dbReference type="KEGG" id="maes:Ga0123461_0100"/>
<dbReference type="SMART" id="SM00448">
    <property type="entry name" value="REC"/>
    <property type="match status" value="1"/>
</dbReference>
<protein>
    <submittedName>
        <fullName evidence="3">Two-component system, chemotaxis family, response regulator CheY</fullName>
    </submittedName>
</protein>
<dbReference type="AlphaFoldDB" id="A0A2K8KV22"/>
<keyword evidence="4" id="KW-1185">Reference proteome</keyword>
<organism evidence="3 4">
    <name type="scientific">Mariprofundus aestuarium</name>
    <dbReference type="NCBI Taxonomy" id="1921086"/>
    <lineage>
        <taxon>Bacteria</taxon>
        <taxon>Pseudomonadati</taxon>
        <taxon>Pseudomonadota</taxon>
        <taxon>Candidatius Mariprofundia</taxon>
        <taxon>Mariprofundales</taxon>
        <taxon>Mariprofundaceae</taxon>
        <taxon>Mariprofundus</taxon>
    </lineage>
</organism>
<dbReference type="SUPFAM" id="SSF52172">
    <property type="entry name" value="CheY-like"/>
    <property type="match status" value="1"/>
</dbReference>
<reference evidence="3 4" key="1">
    <citation type="submission" date="2016-12" db="EMBL/GenBank/DDBJ databases">
        <title>Isolation and genomic insights into novel planktonic Zetaproteobacteria from stratified waters of the Chesapeake Bay.</title>
        <authorList>
            <person name="McAllister S.M."/>
            <person name="Kato S."/>
            <person name="Chan C.S."/>
            <person name="Chiu B.K."/>
            <person name="Field E.K."/>
        </authorList>
    </citation>
    <scope>NUCLEOTIDE SEQUENCE [LARGE SCALE GENOMIC DNA]</scope>
    <source>
        <strain evidence="3 4">CP-5</strain>
    </source>
</reference>